<dbReference type="Proteomes" id="UP000316639">
    <property type="component" value="Unassembled WGS sequence"/>
</dbReference>
<accession>A0A563EPE2</accession>
<feature type="transmembrane region" description="Helical" evidence="1">
    <location>
        <begin position="72"/>
        <end position="89"/>
    </location>
</feature>
<keyword evidence="1" id="KW-1133">Transmembrane helix</keyword>
<gene>
    <name evidence="2" type="ORF">FKR81_24255</name>
</gene>
<sequence length="135" mass="14428">MSVSARLLLLLLCVETFVLAVLEVFFLPLRLDGTLLPRWGDIQFPITIGVAIVTTPMLVLSAAGLGRSLRVAAAPLAVWALTVFVTLFFEPGGQYMLLDDWRTLMLFAGGALPGAVAVGAVMGRHARERVPGTHG</sequence>
<feature type="transmembrane region" description="Helical" evidence="1">
    <location>
        <begin position="101"/>
        <end position="122"/>
    </location>
</feature>
<proteinExistence type="predicted"/>
<keyword evidence="1" id="KW-0472">Membrane</keyword>
<reference evidence="2 3" key="1">
    <citation type="submission" date="2019-07" db="EMBL/GenBank/DDBJ databases">
        <title>Lentzea xizangensis sp. nov., isolated from Qinghai-Tibetan Plateau Soils.</title>
        <authorList>
            <person name="Huang J."/>
        </authorList>
    </citation>
    <scope>NUCLEOTIDE SEQUENCE [LARGE SCALE GENOMIC DNA]</scope>
    <source>
        <strain evidence="2 3">FXJ1.1311</strain>
    </source>
</reference>
<dbReference type="AlphaFoldDB" id="A0A563EPE2"/>
<organism evidence="2 3">
    <name type="scientific">Lentzea tibetensis</name>
    <dbReference type="NCBI Taxonomy" id="2591470"/>
    <lineage>
        <taxon>Bacteria</taxon>
        <taxon>Bacillati</taxon>
        <taxon>Actinomycetota</taxon>
        <taxon>Actinomycetes</taxon>
        <taxon>Pseudonocardiales</taxon>
        <taxon>Pseudonocardiaceae</taxon>
        <taxon>Lentzea</taxon>
    </lineage>
</organism>
<feature type="transmembrane region" description="Helical" evidence="1">
    <location>
        <begin position="44"/>
        <end position="65"/>
    </location>
</feature>
<protein>
    <submittedName>
        <fullName evidence="2">Uncharacterized protein</fullName>
    </submittedName>
</protein>
<dbReference type="EMBL" id="VOBR01000016">
    <property type="protein sequence ID" value="TWP49234.1"/>
    <property type="molecule type" value="Genomic_DNA"/>
</dbReference>
<dbReference type="OrthoDB" id="3699727at2"/>
<name>A0A563EPE2_9PSEU</name>
<keyword evidence="3" id="KW-1185">Reference proteome</keyword>
<keyword evidence="1" id="KW-0812">Transmembrane</keyword>
<comment type="caution">
    <text evidence="2">The sequence shown here is derived from an EMBL/GenBank/DDBJ whole genome shotgun (WGS) entry which is preliminary data.</text>
</comment>
<evidence type="ECO:0000313" key="2">
    <source>
        <dbReference type="EMBL" id="TWP49234.1"/>
    </source>
</evidence>
<dbReference type="RefSeq" id="WP_146354707.1">
    <property type="nucleotide sequence ID" value="NZ_VOBR01000016.1"/>
</dbReference>
<evidence type="ECO:0000313" key="3">
    <source>
        <dbReference type="Proteomes" id="UP000316639"/>
    </source>
</evidence>
<evidence type="ECO:0000256" key="1">
    <source>
        <dbReference type="SAM" id="Phobius"/>
    </source>
</evidence>